<evidence type="ECO:0000256" key="1">
    <source>
        <dbReference type="SAM" id="SignalP"/>
    </source>
</evidence>
<feature type="signal peptide" evidence="1">
    <location>
        <begin position="1"/>
        <end position="19"/>
    </location>
</feature>
<dbReference type="EMBL" id="JABBGF010000004">
    <property type="protein sequence ID" value="NML59408.1"/>
    <property type="molecule type" value="Genomic_DNA"/>
</dbReference>
<keyword evidence="3" id="KW-1185">Reference proteome</keyword>
<protein>
    <recommendedName>
        <fullName evidence="4">Lipoprotein</fullName>
    </recommendedName>
</protein>
<dbReference type="PROSITE" id="PS51257">
    <property type="entry name" value="PROKAR_LIPOPROTEIN"/>
    <property type="match status" value="1"/>
</dbReference>
<evidence type="ECO:0008006" key="4">
    <source>
        <dbReference type="Google" id="ProtNLM"/>
    </source>
</evidence>
<reference evidence="2 3" key="1">
    <citation type="submission" date="2020-04" db="EMBL/GenBank/DDBJ databases">
        <title>Chryseobacterium sp. RJ-7-14 sp. nov., isolated from Jeju soil.</title>
        <authorList>
            <person name="Dahal R.H."/>
            <person name="Chaudhary D.K."/>
        </authorList>
    </citation>
    <scope>NUCLEOTIDE SEQUENCE [LARGE SCALE GENOMIC DNA]</scope>
    <source>
        <strain evidence="2 3">RJ-7-14</strain>
    </source>
</reference>
<feature type="chain" id="PRO_5030766623" description="Lipoprotein" evidence="1">
    <location>
        <begin position="20"/>
        <end position="164"/>
    </location>
</feature>
<evidence type="ECO:0000313" key="2">
    <source>
        <dbReference type="EMBL" id="NML59408.1"/>
    </source>
</evidence>
<dbReference type="AlphaFoldDB" id="A0A7Y0FKA0"/>
<evidence type="ECO:0000313" key="3">
    <source>
        <dbReference type="Proteomes" id="UP000552615"/>
    </source>
</evidence>
<comment type="caution">
    <text evidence="2">The sequence shown here is derived from an EMBL/GenBank/DDBJ whole genome shotgun (WGS) entry which is preliminary data.</text>
</comment>
<proteinExistence type="predicted"/>
<name>A0A7Y0FKA0_9FLAO</name>
<organism evidence="2 3">
    <name type="scientific">Chryseobacterium cheonjiense</name>
    <dbReference type="NCBI Taxonomy" id="2728845"/>
    <lineage>
        <taxon>Bacteria</taxon>
        <taxon>Pseudomonadati</taxon>
        <taxon>Bacteroidota</taxon>
        <taxon>Flavobacteriia</taxon>
        <taxon>Flavobacteriales</taxon>
        <taxon>Weeksellaceae</taxon>
        <taxon>Chryseobacterium group</taxon>
        <taxon>Chryseobacterium</taxon>
    </lineage>
</organism>
<gene>
    <name evidence="2" type="ORF">HHL20_18970</name>
</gene>
<dbReference type="Proteomes" id="UP000552615">
    <property type="component" value="Unassembled WGS sequence"/>
</dbReference>
<dbReference type="RefSeq" id="WP_169232714.1">
    <property type="nucleotide sequence ID" value="NZ_JABBGF010000004.1"/>
</dbReference>
<keyword evidence="1" id="KW-0732">Signal</keyword>
<sequence length="164" mass="19116">MKKLLIFTNILLVLFSCQAQHTENDILSKNKKLYNKLYQTNGNIFAIGTSNFESSYMWSYAKENITVYNLVRGKISSKKIIYLQNHDQKWLHTPAKDDFGLDQCIATDGFVLLYKVKNDISFIERRFPITLDCMKSGTYESDFFKNLVNDINSYNIGWKNIVIN</sequence>
<accession>A0A7Y0FKA0</accession>